<protein>
    <submittedName>
        <fullName evidence="3">Uncharacterized protein</fullName>
    </submittedName>
</protein>
<organism evidence="3 4">
    <name type="scientific">Temnothorax longispinosus</name>
    <dbReference type="NCBI Taxonomy" id="300112"/>
    <lineage>
        <taxon>Eukaryota</taxon>
        <taxon>Metazoa</taxon>
        <taxon>Ecdysozoa</taxon>
        <taxon>Arthropoda</taxon>
        <taxon>Hexapoda</taxon>
        <taxon>Insecta</taxon>
        <taxon>Pterygota</taxon>
        <taxon>Neoptera</taxon>
        <taxon>Endopterygota</taxon>
        <taxon>Hymenoptera</taxon>
        <taxon>Apocrita</taxon>
        <taxon>Aculeata</taxon>
        <taxon>Formicoidea</taxon>
        <taxon>Formicidae</taxon>
        <taxon>Myrmicinae</taxon>
        <taxon>Temnothorax</taxon>
    </lineage>
</organism>
<accession>A0A4S2KTW4</accession>
<keyword evidence="2" id="KW-0812">Transmembrane</keyword>
<feature type="region of interest" description="Disordered" evidence="1">
    <location>
        <begin position="7"/>
        <end position="33"/>
    </location>
</feature>
<evidence type="ECO:0000256" key="1">
    <source>
        <dbReference type="SAM" id="MobiDB-lite"/>
    </source>
</evidence>
<name>A0A4S2KTW4_9HYME</name>
<keyword evidence="4" id="KW-1185">Reference proteome</keyword>
<sequence>MLECWRLEAGGARSPEPGGLEVTQTRETSTPPHAARARADVLAGRPSVGALRSAGSAPTAPGTRQTALGARDPRSRLSPVPRPVSRLPPSERLILADLAHPEFLNSHFSCDLRPETGEMPISRLATRMSEFRLIFHGIIIASFTIAIVCCKF</sequence>
<keyword evidence="2" id="KW-1133">Transmembrane helix</keyword>
<feature type="transmembrane region" description="Helical" evidence="2">
    <location>
        <begin position="133"/>
        <end position="150"/>
    </location>
</feature>
<keyword evidence="2" id="KW-0472">Membrane</keyword>
<evidence type="ECO:0000256" key="2">
    <source>
        <dbReference type="SAM" id="Phobius"/>
    </source>
</evidence>
<gene>
    <name evidence="3" type="ORF">DBV15_02248</name>
</gene>
<proteinExistence type="predicted"/>
<comment type="caution">
    <text evidence="3">The sequence shown here is derived from an EMBL/GenBank/DDBJ whole genome shotgun (WGS) entry which is preliminary data.</text>
</comment>
<feature type="region of interest" description="Disordered" evidence="1">
    <location>
        <begin position="48"/>
        <end position="85"/>
    </location>
</feature>
<reference evidence="3 4" key="1">
    <citation type="journal article" date="2019" name="Philos. Trans. R. Soc. Lond., B, Biol. Sci.">
        <title>Ant behaviour and brain gene expression of defending hosts depend on the ecological success of the intruding social parasite.</title>
        <authorList>
            <person name="Kaur R."/>
            <person name="Stoldt M."/>
            <person name="Jongepier E."/>
            <person name="Feldmeyer B."/>
            <person name="Menzel F."/>
            <person name="Bornberg-Bauer E."/>
            <person name="Foitzik S."/>
        </authorList>
    </citation>
    <scope>NUCLEOTIDE SEQUENCE [LARGE SCALE GENOMIC DNA]</scope>
    <source>
        <tissue evidence="3">Whole body</tissue>
    </source>
</reference>
<dbReference type="AlphaFoldDB" id="A0A4S2KTW4"/>
<feature type="compositionally biased region" description="Polar residues" evidence="1">
    <location>
        <begin position="22"/>
        <end position="31"/>
    </location>
</feature>
<feature type="compositionally biased region" description="Low complexity" evidence="1">
    <location>
        <begin position="76"/>
        <end position="85"/>
    </location>
</feature>
<dbReference type="EMBL" id="QBLH01001647">
    <property type="protein sequence ID" value="TGZ51468.1"/>
    <property type="molecule type" value="Genomic_DNA"/>
</dbReference>
<evidence type="ECO:0000313" key="3">
    <source>
        <dbReference type="EMBL" id="TGZ51468.1"/>
    </source>
</evidence>
<dbReference type="Proteomes" id="UP000310200">
    <property type="component" value="Unassembled WGS sequence"/>
</dbReference>
<evidence type="ECO:0000313" key="4">
    <source>
        <dbReference type="Proteomes" id="UP000310200"/>
    </source>
</evidence>